<reference evidence="3 4" key="1">
    <citation type="journal article" date="2015" name="Int. J. Syst. Evol. Microbiol.">
        <title>Micromonospora costi sp. nov., isolated from a leaf of Costus speciosus.</title>
        <authorList>
            <person name="Thawai C."/>
        </authorList>
    </citation>
    <scope>NUCLEOTIDE SEQUENCE [LARGE SCALE GENOMIC DNA]</scope>
    <source>
        <strain evidence="3 4">CS1-12</strain>
    </source>
</reference>
<evidence type="ECO:0000313" key="4">
    <source>
        <dbReference type="Proteomes" id="UP000279968"/>
    </source>
</evidence>
<name>A0A3A9ZPF7_9ACTN</name>
<dbReference type="AlphaFoldDB" id="A0A3A9ZPF7"/>
<dbReference type="EMBL" id="RBAN01000009">
    <property type="protein sequence ID" value="RKN50051.1"/>
    <property type="molecule type" value="Genomic_DNA"/>
</dbReference>
<evidence type="ECO:0000313" key="3">
    <source>
        <dbReference type="EMBL" id="RKN50051.1"/>
    </source>
</evidence>
<dbReference type="InterPro" id="IPR052155">
    <property type="entry name" value="Biofilm_reg_signaling"/>
</dbReference>
<comment type="caution">
    <text evidence="3">The sequence shown here is derived from an EMBL/GenBank/DDBJ whole genome shotgun (WGS) entry which is preliminary data.</text>
</comment>
<dbReference type="PANTHER" id="PTHR44757:SF2">
    <property type="entry name" value="BIOFILM ARCHITECTURE MAINTENANCE PROTEIN MBAA"/>
    <property type="match status" value="1"/>
</dbReference>
<dbReference type="Gene3D" id="3.30.70.270">
    <property type="match status" value="1"/>
</dbReference>
<feature type="coiled-coil region" evidence="1">
    <location>
        <begin position="20"/>
        <end position="47"/>
    </location>
</feature>
<dbReference type="SUPFAM" id="SSF55073">
    <property type="entry name" value="Nucleotide cyclase"/>
    <property type="match status" value="1"/>
</dbReference>
<sequence>MPDPVSIASGICAAGAVLSSWQLRRRALRAEAEIEHLQAELAAERHAASHDPLTGLPNRRAFHRLAAALLTDAAGRPLIAVVLDLDDFKQVNDRYGHAAGDQVLISVAERLAAFAGDNLVARLGGDEFAGLLVSPTVDRRWIDHATRRLCEMLAAPIRLGGLSLSVTASVGIAPVTGPAQLTEALHRADAAMYRAKSLGAGSSTRSVCAIDDGHPDPWTHATEATAGHPA</sequence>
<organism evidence="3 4">
    <name type="scientific">Micromonospora costi</name>
    <dbReference type="NCBI Taxonomy" id="1530042"/>
    <lineage>
        <taxon>Bacteria</taxon>
        <taxon>Bacillati</taxon>
        <taxon>Actinomycetota</taxon>
        <taxon>Actinomycetes</taxon>
        <taxon>Micromonosporales</taxon>
        <taxon>Micromonosporaceae</taxon>
        <taxon>Micromonospora</taxon>
    </lineage>
</organism>
<dbReference type="InterPro" id="IPR029787">
    <property type="entry name" value="Nucleotide_cyclase"/>
</dbReference>
<dbReference type="InterPro" id="IPR000160">
    <property type="entry name" value="GGDEF_dom"/>
</dbReference>
<accession>A0A3A9ZPF7</accession>
<feature type="domain" description="GGDEF" evidence="2">
    <location>
        <begin position="76"/>
        <end position="210"/>
    </location>
</feature>
<dbReference type="OrthoDB" id="23692at2"/>
<dbReference type="PROSITE" id="PS50887">
    <property type="entry name" value="GGDEF"/>
    <property type="match status" value="1"/>
</dbReference>
<evidence type="ECO:0000256" key="1">
    <source>
        <dbReference type="SAM" id="Coils"/>
    </source>
</evidence>
<dbReference type="NCBIfam" id="TIGR00254">
    <property type="entry name" value="GGDEF"/>
    <property type="match status" value="1"/>
</dbReference>
<dbReference type="InterPro" id="IPR043128">
    <property type="entry name" value="Rev_trsase/Diguanyl_cyclase"/>
</dbReference>
<protein>
    <submittedName>
        <fullName evidence="3">GGDEF domain-containing protein</fullName>
    </submittedName>
</protein>
<dbReference type="Pfam" id="PF00990">
    <property type="entry name" value="GGDEF"/>
    <property type="match status" value="1"/>
</dbReference>
<dbReference type="Proteomes" id="UP000279968">
    <property type="component" value="Unassembled WGS sequence"/>
</dbReference>
<proteinExistence type="predicted"/>
<keyword evidence="4" id="KW-1185">Reference proteome</keyword>
<dbReference type="RefSeq" id="WP_120783229.1">
    <property type="nucleotide sequence ID" value="NZ_JBHLUP010000008.1"/>
</dbReference>
<dbReference type="CDD" id="cd01949">
    <property type="entry name" value="GGDEF"/>
    <property type="match status" value="1"/>
</dbReference>
<keyword evidence="1" id="KW-0175">Coiled coil</keyword>
<evidence type="ECO:0000259" key="2">
    <source>
        <dbReference type="PROSITE" id="PS50887"/>
    </source>
</evidence>
<dbReference type="PANTHER" id="PTHR44757">
    <property type="entry name" value="DIGUANYLATE CYCLASE DGCP"/>
    <property type="match status" value="1"/>
</dbReference>
<gene>
    <name evidence="3" type="ORF">D7193_31065</name>
</gene>
<dbReference type="SMART" id="SM00267">
    <property type="entry name" value="GGDEF"/>
    <property type="match status" value="1"/>
</dbReference>